<evidence type="ECO:0000256" key="6">
    <source>
        <dbReference type="ARBA" id="ARBA00022842"/>
    </source>
</evidence>
<accession>A0A175XZ53</accession>
<evidence type="ECO:0000256" key="5">
    <source>
        <dbReference type="ARBA" id="ARBA00022801"/>
    </source>
</evidence>
<sequence length="146" mass="16049">MYLLDTNILSELRKRRSGKIDTAVEAWANSVDQADLFLSVITVMEVELGIALLERRDPHQAGVLRLWLHDKVMPAFTGRILPIDAAIALRCARLHVPDTKSERDAWIAATGLVHGLVVVTRNVVDFAGTGATLLDPWIANAEAGDR</sequence>
<organism evidence="9 10">
    <name type="scientific">Sphingomonas melonis TY</name>
    <dbReference type="NCBI Taxonomy" id="621456"/>
    <lineage>
        <taxon>Bacteria</taxon>
        <taxon>Pseudomonadati</taxon>
        <taxon>Pseudomonadota</taxon>
        <taxon>Alphaproteobacteria</taxon>
        <taxon>Sphingomonadales</taxon>
        <taxon>Sphingomonadaceae</taxon>
        <taxon>Sphingomonas</taxon>
    </lineage>
</organism>
<dbReference type="STRING" id="621456.BJP26_14365"/>
<proteinExistence type="inferred from homology"/>
<evidence type="ECO:0000256" key="1">
    <source>
        <dbReference type="ARBA" id="ARBA00001946"/>
    </source>
</evidence>
<evidence type="ECO:0000313" key="10">
    <source>
        <dbReference type="Proteomes" id="UP000078460"/>
    </source>
</evidence>
<evidence type="ECO:0000256" key="7">
    <source>
        <dbReference type="ARBA" id="ARBA00038093"/>
    </source>
</evidence>
<protein>
    <submittedName>
        <fullName evidence="9">Twitching motility protein PilT</fullName>
    </submittedName>
</protein>
<keyword evidence="5" id="KW-0378">Hydrolase</keyword>
<dbReference type="RefSeq" id="WP_062125971.1">
    <property type="nucleotide sequence ID" value="NZ_CP017578.1"/>
</dbReference>
<keyword evidence="6" id="KW-0460">Magnesium</keyword>
<evidence type="ECO:0000313" key="9">
    <source>
        <dbReference type="EMBL" id="KZB93505.1"/>
    </source>
</evidence>
<dbReference type="Proteomes" id="UP000078460">
    <property type="component" value="Unassembled WGS sequence"/>
</dbReference>
<dbReference type="AlphaFoldDB" id="A0A175XZ53"/>
<reference evidence="9" key="1">
    <citation type="submission" date="2016-03" db="EMBL/GenBank/DDBJ databases">
        <title>Sphingomonas melonis TY, whole genome shotgun sequencing.</title>
        <authorList>
            <person name="Wang H."/>
            <person name="Zhu P."/>
        </authorList>
    </citation>
    <scope>NUCLEOTIDE SEQUENCE [LARGE SCALE GENOMIC DNA]</scope>
    <source>
        <strain evidence="9">TY</strain>
    </source>
</reference>
<dbReference type="GO" id="GO:0046872">
    <property type="term" value="F:metal ion binding"/>
    <property type="evidence" value="ECO:0007669"/>
    <property type="project" value="UniProtKB-KW"/>
</dbReference>
<dbReference type="Gene3D" id="3.40.50.1010">
    <property type="entry name" value="5'-nuclease"/>
    <property type="match status" value="1"/>
</dbReference>
<dbReference type="KEGG" id="smy:BJP26_14365"/>
<comment type="caution">
    <text evidence="9">The sequence shown here is derived from an EMBL/GenBank/DDBJ whole genome shotgun (WGS) entry which is preliminary data.</text>
</comment>
<dbReference type="PANTHER" id="PTHR33653:SF1">
    <property type="entry name" value="RIBONUCLEASE VAPC2"/>
    <property type="match status" value="1"/>
</dbReference>
<keyword evidence="10" id="KW-1185">Reference proteome</keyword>
<keyword evidence="2" id="KW-1277">Toxin-antitoxin system</keyword>
<comment type="cofactor">
    <cofactor evidence="1">
        <name>Mg(2+)</name>
        <dbReference type="ChEBI" id="CHEBI:18420"/>
    </cofactor>
</comment>
<comment type="similarity">
    <text evidence="7">Belongs to the PINc/VapC protein family.</text>
</comment>
<dbReference type="InterPro" id="IPR050556">
    <property type="entry name" value="Type_II_TA_system_RNase"/>
</dbReference>
<evidence type="ECO:0000256" key="2">
    <source>
        <dbReference type="ARBA" id="ARBA00022649"/>
    </source>
</evidence>
<name>A0A175XZ53_9SPHN</name>
<feature type="domain" description="PIN" evidence="8">
    <location>
        <begin position="2"/>
        <end position="122"/>
    </location>
</feature>
<gene>
    <name evidence="9" type="ORF">AVM11_11560</name>
</gene>
<dbReference type="OrthoDB" id="7188375at2"/>
<dbReference type="SUPFAM" id="SSF88723">
    <property type="entry name" value="PIN domain-like"/>
    <property type="match status" value="1"/>
</dbReference>
<evidence type="ECO:0000256" key="4">
    <source>
        <dbReference type="ARBA" id="ARBA00022723"/>
    </source>
</evidence>
<evidence type="ECO:0000256" key="3">
    <source>
        <dbReference type="ARBA" id="ARBA00022722"/>
    </source>
</evidence>
<dbReference type="Pfam" id="PF01850">
    <property type="entry name" value="PIN"/>
    <property type="match status" value="1"/>
</dbReference>
<dbReference type="GO" id="GO:0016787">
    <property type="term" value="F:hydrolase activity"/>
    <property type="evidence" value="ECO:0007669"/>
    <property type="project" value="UniProtKB-KW"/>
</dbReference>
<dbReference type="CDD" id="cd18746">
    <property type="entry name" value="PIN_VapC4-5_FitB-like"/>
    <property type="match status" value="1"/>
</dbReference>
<dbReference type="GO" id="GO:0004518">
    <property type="term" value="F:nuclease activity"/>
    <property type="evidence" value="ECO:0007669"/>
    <property type="project" value="UniProtKB-KW"/>
</dbReference>
<keyword evidence="3" id="KW-0540">Nuclease</keyword>
<evidence type="ECO:0000259" key="8">
    <source>
        <dbReference type="Pfam" id="PF01850"/>
    </source>
</evidence>
<keyword evidence="4" id="KW-0479">Metal-binding</keyword>
<dbReference type="InterPro" id="IPR029060">
    <property type="entry name" value="PIN-like_dom_sf"/>
</dbReference>
<dbReference type="PANTHER" id="PTHR33653">
    <property type="entry name" value="RIBONUCLEASE VAPC2"/>
    <property type="match status" value="1"/>
</dbReference>
<dbReference type="InterPro" id="IPR002716">
    <property type="entry name" value="PIN_dom"/>
</dbReference>
<dbReference type="EMBL" id="LQCK02000068">
    <property type="protein sequence ID" value="KZB93505.1"/>
    <property type="molecule type" value="Genomic_DNA"/>
</dbReference>